<dbReference type="Pfam" id="PF00929">
    <property type="entry name" value="RNase_T"/>
    <property type="match status" value="1"/>
</dbReference>
<dbReference type="EMBL" id="BPQB01000007">
    <property type="protein sequence ID" value="GJE87595.1"/>
    <property type="molecule type" value="Genomic_DNA"/>
</dbReference>
<organism evidence="5 6">
    <name type="scientific">Phanerochaete sordida</name>
    <dbReference type="NCBI Taxonomy" id="48140"/>
    <lineage>
        <taxon>Eukaryota</taxon>
        <taxon>Fungi</taxon>
        <taxon>Dikarya</taxon>
        <taxon>Basidiomycota</taxon>
        <taxon>Agaricomycotina</taxon>
        <taxon>Agaricomycetes</taxon>
        <taxon>Polyporales</taxon>
        <taxon>Phanerochaetaceae</taxon>
        <taxon>Phanerochaete</taxon>
    </lineage>
</organism>
<dbReference type="GO" id="GO:0000175">
    <property type="term" value="F:3'-5'-RNA exonuclease activity"/>
    <property type="evidence" value="ECO:0007669"/>
    <property type="project" value="InterPro"/>
</dbReference>
<keyword evidence="2" id="KW-0378">Hydrolase</keyword>
<evidence type="ECO:0000256" key="1">
    <source>
        <dbReference type="ARBA" id="ARBA00022722"/>
    </source>
</evidence>
<dbReference type="InterPro" id="IPR012337">
    <property type="entry name" value="RNaseH-like_sf"/>
</dbReference>
<dbReference type="InterPro" id="IPR013520">
    <property type="entry name" value="Ribonucl_H"/>
</dbReference>
<keyword evidence="6" id="KW-1185">Reference proteome</keyword>
<dbReference type="CDD" id="cd06133">
    <property type="entry name" value="ERI-1_3'hExo_like"/>
    <property type="match status" value="1"/>
</dbReference>
<reference evidence="5 6" key="1">
    <citation type="submission" date="2021-08" db="EMBL/GenBank/DDBJ databases">
        <title>Draft Genome Sequence of Phanerochaete sordida strain YK-624.</title>
        <authorList>
            <person name="Mori T."/>
            <person name="Dohra H."/>
            <person name="Suzuki T."/>
            <person name="Kawagishi H."/>
            <person name="Hirai H."/>
        </authorList>
    </citation>
    <scope>NUCLEOTIDE SEQUENCE [LARGE SCALE GENOMIC DNA]</scope>
    <source>
        <strain evidence="5 6">YK-624</strain>
    </source>
</reference>
<comment type="caution">
    <text evidence="5">The sequence shown here is derived from an EMBL/GenBank/DDBJ whole genome shotgun (WGS) entry which is preliminary data.</text>
</comment>
<dbReference type="SUPFAM" id="SSF53098">
    <property type="entry name" value="Ribonuclease H-like"/>
    <property type="match status" value="1"/>
</dbReference>
<dbReference type="InterPro" id="IPR047201">
    <property type="entry name" value="ERI-1_3'hExo-like"/>
</dbReference>
<dbReference type="GO" id="GO:0003676">
    <property type="term" value="F:nucleic acid binding"/>
    <property type="evidence" value="ECO:0007669"/>
    <property type="project" value="InterPro"/>
</dbReference>
<evidence type="ECO:0000313" key="6">
    <source>
        <dbReference type="Proteomes" id="UP000703269"/>
    </source>
</evidence>
<dbReference type="AlphaFoldDB" id="A0A9P3L9Y0"/>
<dbReference type="InterPro" id="IPR036397">
    <property type="entry name" value="RNaseH_sf"/>
</dbReference>
<dbReference type="InterPro" id="IPR051274">
    <property type="entry name" value="3-5_Exoribonuclease"/>
</dbReference>
<protein>
    <submittedName>
        <fullName evidence="5">Exonuclease domain-containing protein</fullName>
    </submittedName>
</protein>
<name>A0A9P3L9Y0_9APHY</name>
<proteinExistence type="predicted"/>
<sequence>MANAFPHLCGPLRYLLVLDFEATCGDAVKKMEVIEFPTLLYDLHEGKVKATFHEYVKPEIHTTLTPFCTELTGITQETVDAADTFPDVWKRFQEFLTTHGLLEADTMDTHVFVTCGDWDLKTMLPNQLRLVDADHGFDENGRLVAPYNRWINIKAPFKKKFNMTRYNVGMPGMLKKLRLELEGRHHSGIDDCKNILRIAEALLADGWDPNQTPRSVSAPAPSR</sequence>
<dbReference type="Gene3D" id="3.30.420.10">
    <property type="entry name" value="Ribonuclease H-like superfamily/Ribonuclease H"/>
    <property type="match status" value="1"/>
</dbReference>
<evidence type="ECO:0000256" key="3">
    <source>
        <dbReference type="ARBA" id="ARBA00022839"/>
    </source>
</evidence>
<dbReference type="OrthoDB" id="448399at2759"/>
<dbReference type="PANTHER" id="PTHR23044:SF61">
    <property type="entry name" value="3'-5' EXORIBONUCLEASE 1-RELATED"/>
    <property type="match status" value="1"/>
</dbReference>
<keyword evidence="1" id="KW-0540">Nuclease</keyword>
<keyword evidence="3 5" id="KW-0269">Exonuclease</keyword>
<gene>
    <name evidence="5" type="ORF">PsYK624_036780</name>
</gene>
<evidence type="ECO:0000259" key="4">
    <source>
        <dbReference type="SMART" id="SM00479"/>
    </source>
</evidence>
<evidence type="ECO:0000313" key="5">
    <source>
        <dbReference type="EMBL" id="GJE87595.1"/>
    </source>
</evidence>
<dbReference type="SMART" id="SM00479">
    <property type="entry name" value="EXOIII"/>
    <property type="match status" value="1"/>
</dbReference>
<dbReference type="Proteomes" id="UP000703269">
    <property type="component" value="Unassembled WGS sequence"/>
</dbReference>
<feature type="domain" description="Exonuclease" evidence="4">
    <location>
        <begin position="14"/>
        <end position="208"/>
    </location>
</feature>
<accession>A0A9P3L9Y0</accession>
<evidence type="ECO:0000256" key="2">
    <source>
        <dbReference type="ARBA" id="ARBA00022801"/>
    </source>
</evidence>
<dbReference type="PANTHER" id="PTHR23044">
    <property type="entry name" value="3'-5' EXONUCLEASE ERI1-RELATED"/>
    <property type="match status" value="1"/>
</dbReference>